<keyword evidence="1" id="KW-0812">Transmembrane</keyword>
<keyword evidence="1" id="KW-0472">Membrane</keyword>
<organism evidence="2 3">
    <name type="scientific">Halovenus rubra</name>
    <dbReference type="NCBI Taxonomy" id="869890"/>
    <lineage>
        <taxon>Archaea</taxon>
        <taxon>Methanobacteriati</taxon>
        <taxon>Methanobacteriota</taxon>
        <taxon>Stenosarchaea group</taxon>
        <taxon>Halobacteria</taxon>
        <taxon>Halobacteriales</taxon>
        <taxon>Haloarculaceae</taxon>
        <taxon>Halovenus</taxon>
    </lineage>
</organism>
<evidence type="ECO:0000313" key="2">
    <source>
        <dbReference type="EMBL" id="MFC7126183.1"/>
    </source>
</evidence>
<dbReference type="AlphaFoldDB" id="A0ABD5XB77"/>
<evidence type="ECO:0000256" key="1">
    <source>
        <dbReference type="SAM" id="Phobius"/>
    </source>
</evidence>
<comment type="caution">
    <text evidence="2">The sequence shown here is derived from an EMBL/GenBank/DDBJ whole genome shotgun (WGS) entry which is preliminary data.</text>
</comment>
<name>A0ABD5XB77_9EURY</name>
<sequence>MAIGPPKTLADFGTRSIVTHAIMILGFIGAVASALFVEGDVGMVSFVAFVNFTSGMWICQSIHSLGNTAAGVEYDGVLNEVLQYVR</sequence>
<protein>
    <submittedName>
        <fullName evidence="2">Uncharacterized protein</fullName>
    </submittedName>
</protein>
<reference evidence="2 3" key="1">
    <citation type="journal article" date="2014" name="Int. J. Syst. Evol. Microbiol.">
        <title>Complete genome sequence of Corynebacterium casei LMG S-19264T (=DSM 44701T), isolated from a smear-ripened cheese.</title>
        <authorList>
            <consortium name="US DOE Joint Genome Institute (JGI-PGF)"/>
            <person name="Walter F."/>
            <person name="Albersmeier A."/>
            <person name="Kalinowski J."/>
            <person name="Ruckert C."/>
        </authorList>
    </citation>
    <scope>NUCLEOTIDE SEQUENCE [LARGE SCALE GENOMIC DNA]</scope>
    <source>
        <strain evidence="2 3">CGMCC 4.7215</strain>
    </source>
</reference>
<feature type="transmembrane region" description="Helical" evidence="1">
    <location>
        <begin position="41"/>
        <end position="59"/>
    </location>
</feature>
<gene>
    <name evidence="2" type="ORF">ACFQJ7_09065</name>
</gene>
<dbReference type="EMBL" id="JBHSZQ010000019">
    <property type="protein sequence ID" value="MFC7126183.1"/>
    <property type="molecule type" value="Genomic_DNA"/>
</dbReference>
<dbReference type="RefSeq" id="WP_267638848.1">
    <property type="nucleotide sequence ID" value="NZ_JAODIY010000043.1"/>
</dbReference>
<evidence type="ECO:0000313" key="3">
    <source>
        <dbReference type="Proteomes" id="UP001596414"/>
    </source>
</evidence>
<feature type="transmembrane region" description="Helical" evidence="1">
    <location>
        <begin position="12"/>
        <end position="35"/>
    </location>
</feature>
<keyword evidence="1" id="KW-1133">Transmembrane helix</keyword>
<accession>A0ABD5XB77</accession>
<proteinExistence type="predicted"/>
<dbReference type="Proteomes" id="UP001596414">
    <property type="component" value="Unassembled WGS sequence"/>
</dbReference>